<proteinExistence type="predicted"/>
<evidence type="ECO:0000313" key="3">
    <source>
        <dbReference type="Proteomes" id="UP000245790"/>
    </source>
</evidence>
<gene>
    <name evidence="2" type="ORF">C8D97_109111</name>
</gene>
<dbReference type="SUPFAM" id="SSF50952">
    <property type="entry name" value="Soluble quinoprotein glucose dehydrogenase"/>
    <property type="match status" value="1"/>
</dbReference>
<dbReference type="Gene3D" id="2.120.10.30">
    <property type="entry name" value="TolB, C-terminal domain"/>
    <property type="match status" value="1"/>
</dbReference>
<dbReference type="Proteomes" id="UP000245790">
    <property type="component" value="Unassembled WGS sequence"/>
</dbReference>
<sequence>MSNRMWNRVELKVFVFPIILLLVACGGASSSESEQDTTPDAFAFAPVETAALSSLIESEAIVVSGITAATNISIENGEYQVGSAAYTATSGQVTNGQLVRVRVTAADNVGETVTARLTIGGVGADFSVTTVESSAILERVANASCLAPEQVFSGDPELRLKAVFNNLPALSRLVGLYQAPGGSGRWYAMQQSGEIYWFNNDASASQLNEFIDLNSLVRHDGERGLLGLAFHPDFEANGQFFVSYTDNSGDSVVSRFISDGNLPLDLSSESVVLTLSQPAGNHNGGHIAFGPDGYLYIGFGDGGGANDQYGNGQNTNSLHGTLLRIDINQDTGYSIPQDNPFIENTNVRDEIYAYGLRNPWRFSFDTQTGELWLGDVGQNQYEEINIVSAGDNLGWPIMEGNHCFQSQTCDQSGLTLPKIEYNHSDGDCSVTGGYVYRGQQTEALFGDYLFGDFCTGRLWHSRLQSDDSYSLEQIALTGMSISSFAQAQNGEVYLLNYFGDAGEAVYRVVDDGASGSEIPAQLSQVGCFDSTSEKTMRSGVVPYQVQSQLWSDGADKTRFFAIPDGELIDVVEDGDFEFPVGTIMIKNFVYQNQYLETRLFMRHASGWGGYSYKWRDDQTDADLLESGDTVVVGGHQHIIPSRGQCFECHTSATAITLGPEASQLNNEQNYGGGIGNQLTTLFEAGYLSAQPAAEQIHPMAEISDDTASLAVRARSYLHANCSGCHRPGSTAPQIDFRISSSLADLNACDVEPANGDLGITDARIIAPGDANRSVLLARMSVTDDNRMPPLATQQVDQTAVNVLQQWINQLTGCNE</sequence>
<name>A0A316FLF5_9GAMM</name>
<feature type="domain" description="Glucose/Sorbosone dehydrogenase" evidence="1">
    <location>
        <begin position="184"/>
        <end position="496"/>
    </location>
</feature>
<accession>A0A316FLF5</accession>
<dbReference type="AlphaFoldDB" id="A0A316FLF5"/>
<dbReference type="EMBL" id="QGGU01000009">
    <property type="protein sequence ID" value="PWK48560.1"/>
    <property type="molecule type" value="Genomic_DNA"/>
</dbReference>
<dbReference type="Pfam" id="PF07995">
    <property type="entry name" value="GSDH"/>
    <property type="match status" value="1"/>
</dbReference>
<dbReference type="InterPro" id="IPR011041">
    <property type="entry name" value="Quinoprot_gluc/sorb_DH_b-prop"/>
</dbReference>
<keyword evidence="3" id="KW-1185">Reference proteome</keyword>
<dbReference type="InterPro" id="IPR012938">
    <property type="entry name" value="Glc/Sorbosone_DH"/>
</dbReference>
<protein>
    <submittedName>
        <fullName evidence="2">Putative repeat protein (TIGR03806 family)</fullName>
    </submittedName>
</protein>
<dbReference type="PANTHER" id="PTHR19328">
    <property type="entry name" value="HEDGEHOG-INTERACTING PROTEIN"/>
    <property type="match status" value="1"/>
</dbReference>
<comment type="caution">
    <text evidence="2">The sequence shown here is derived from an EMBL/GenBank/DDBJ whole genome shotgun (WGS) entry which is preliminary data.</text>
</comment>
<dbReference type="PROSITE" id="PS51257">
    <property type="entry name" value="PROKAR_LIPOPROTEIN"/>
    <property type="match status" value="1"/>
</dbReference>
<evidence type="ECO:0000313" key="2">
    <source>
        <dbReference type="EMBL" id="PWK48560.1"/>
    </source>
</evidence>
<reference evidence="2 3" key="1">
    <citation type="submission" date="2018-05" db="EMBL/GenBank/DDBJ databases">
        <title>Genomic Encyclopedia of Type Strains, Phase IV (KMG-IV): sequencing the most valuable type-strain genomes for metagenomic binning, comparative biology and taxonomic classification.</title>
        <authorList>
            <person name="Goeker M."/>
        </authorList>
    </citation>
    <scope>NUCLEOTIDE SEQUENCE [LARGE SCALE GENOMIC DNA]</scope>
    <source>
        <strain evidence="2 3">DSM 25350</strain>
    </source>
</reference>
<organism evidence="2 3">
    <name type="scientific">Pleionea mediterranea</name>
    <dbReference type="NCBI Taxonomy" id="523701"/>
    <lineage>
        <taxon>Bacteria</taxon>
        <taxon>Pseudomonadati</taxon>
        <taxon>Pseudomonadota</taxon>
        <taxon>Gammaproteobacteria</taxon>
        <taxon>Oceanospirillales</taxon>
        <taxon>Pleioneaceae</taxon>
        <taxon>Pleionea</taxon>
    </lineage>
</organism>
<dbReference type="PANTHER" id="PTHR19328:SF75">
    <property type="entry name" value="ALDOSE SUGAR DEHYDROGENASE YLII"/>
    <property type="match status" value="1"/>
</dbReference>
<evidence type="ECO:0000259" key="1">
    <source>
        <dbReference type="Pfam" id="PF07995"/>
    </source>
</evidence>
<dbReference type="InterPro" id="IPR011042">
    <property type="entry name" value="6-blade_b-propeller_TolB-like"/>
</dbReference>